<keyword evidence="6 9" id="KW-0472">Membrane</keyword>
<evidence type="ECO:0000256" key="9">
    <source>
        <dbReference type="PROSITE-ProRule" id="PRU01360"/>
    </source>
</evidence>
<dbReference type="Gene3D" id="2.170.130.10">
    <property type="entry name" value="TonB-dependent receptor, plug domain"/>
    <property type="match status" value="1"/>
</dbReference>
<dbReference type="Gene3D" id="2.60.40.1120">
    <property type="entry name" value="Carboxypeptidase-like, regulatory domain"/>
    <property type="match status" value="1"/>
</dbReference>
<dbReference type="Gene3D" id="2.40.170.20">
    <property type="entry name" value="TonB-dependent receptor, beta-barrel domain"/>
    <property type="match status" value="1"/>
</dbReference>
<dbReference type="InterPro" id="IPR057601">
    <property type="entry name" value="Oar-like_b-barrel"/>
</dbReference>
<evidence type="ECO:0000256" key="7">
    <source>
        <dbReference type="ARBA" id="ARBA00023170"/>
    </source>
</evidence>
<evidence type="ECO:0000256" key="5">
    <source>
        <dbReference type="ARBA" id="ARBA00022692"/>
    </source>
</evidence>
<keyword evidence="3 9" id="KW-0813">Transport</keyword>
<dbReference type="PANTHER" id="PTHR30069:SF46">
    <property type="entry name" value="OAR PROTEIN"/>
    <property type="match status" value="1"/>
</dbReference>
<evidence type="ECO:0000256" key="3">
    <source>
        <dbReference type="ARBA" id="ARBA00022448"/>
    </source>
</evidence>
<dbReference type="PROSITE" id="PS52016">
    <property type="entry name" value="TONB_DEPENDENT_REC_3"/>
    <property type="match status" value="1"/>
</dbReference>
<dbReference type="AlphaFoldDB" id="A0A562Q4K7"/>
<dbReference type="GO" id="GO:0015344">
    <property type="term" value="F:siderophore uptake transmembrane transporter activity"/>
    <property type="evidence" value="ECO:0007669"/>
    <property type="project" value="TreeGrafter"/>
</dbReference>
<sequence length="957" mass="104375">MERIAPPRPALRLSMMAAALASALLAGVPASAQLSTATLRGQVTAAGAASPAGTPVTAVNQANGYTYRTTTRGDGSYVLTGLAPGSYQVRVGDQATETVTLSVGQVSTLDLATGAPAAGQTQRVVITGSAQRRDVTTSEVGTSVSREQIERLPQVTRNFLSFADLAPGVRFDVDQSGNVTLRSGAQNQDNVNVFIDGVSQKNNILRGGVSGLDSSRGNPFPQSAIAEYKVIAQNYKAEFDQVSSAAITAVTKSGTNELHGDAFWDHTGTNITAMDPFQKKAEAQGIGRPSSKQDQFGMTLGGPIKKDVAHFFLAYEGKKIDDPRQVVLQNANLLPNTGVVPGLLAQQGATVSKFDEDLFLGKVNLRISDAHELEATVRVRRETDLVPEDKLLSLPGNEVARDNDEDRFDVKHTWTTDRFVNEARIGYEKYTWNPHSSATDPYIKYKISPSNTANNVKDVAIAGGSPNAQFRQQKGLLFQDDLTYTGLDKHTIKGGFKIKRMEYDLSGTARSVDMYEMLIDNVTGQPRQMKFEGALAPVGVSFTNKQYGLYLQDDWQVLPKLELNVGLRYDYEDNMLNDSYVTPADRVAIFDRQDPRDGAPAGQTYAQSLAKGGVNIRDYISTGDSRKAFKNAWQPRLGFSYDVMGDRSSVVFGGWGRAYDRAVANYALDELQKNSQPGGEIWMIRNDHKAPYTDQFSLGLRQALGIWNGEVGYTNSRSRNQFNWFGGNRDPQGGWGNQSPIDPLWGSVPGYSTLILGDFISQAKTETVYVKMDKPYTRASRWSVTATYTYSDGKTTNKEWTNDIFNWTYGRYPGQWYPSALVEKHRLVVAATSGDLLPWGLMASAKATFGSGLPYRVTDCHTGFNNCVSIKGDGDNFKQVDVGVSKDVTFRFGALTLRADVINLFNSVNYGGYDGWIGGPPGTASPNRYGGDNPNVGLANAMGGPMRTLKLSARYAF</sequence>
<dbReference type="Proteomes" id="UP000315112">
    <property type="component" value="Unassembled WGS sequence"/>
</dbReference>
<reference evidence="13" key="2">
    <citation type="submission" date="2019-07" db="EMBL/GenBank/DDBJ databases">
        <authorList>
            <person name="Whitman W."/>
            <person name="Huntemann M."/>
            <person name="Clum A."/>
            <person name="Pillay M."/>
            <person name="Palaniappan K."/>
            <person name="Varghese N."/>
            <person name="Mikhailova N."/>
            <person name="Stamatis D."/>
            <person name="Reddy T."/>
            <person name="Daum C."/>
            <person name="Shapiro N."/>
            <person name="Ivanova N."/>
            <person name="Kyrpides N."/>
            <person name="Woyke T."/>
        </authorList>
    </citation>
    <scope>NUCLEOTIDE SEQUENCE</scope>
    <source>
        <strain evidence="13">CGMCC 1.10685</strain>
    </source>
</reference>
<evidence type="ECO:0000313" key="14">
    <source>
        <dbReference type="Proteomes" id="UP000315112"/>
    </source>
</evidence>
<dbReference type="GO" id="GO:0009279">
    <property type="term" value="C:cell outer membrane"/>
    <property type="evidence" value="ECO:0007669"/>
    <property type="project" value="UniProtKB-SubCell"/>
</dbReference>
<evidence type="ECO:0000256" key="8">
    <source>
        <dbReference type="ARBA" id="ARBA00023237"/>
    </source>
</evidence>
<dbReference type="EMBL" id="VLKW01000001">
    <property type="protein sequence ID" value="TWI51695.1"/>
    <property type="molecule type" value="Genomic_DNA"/>
</dbReference>
<dbReference type="Proteomes" id="UP000437862">
    <property type="component" value="Chromosome"/>
</dbReference>
<evidence type="ECO:0000313" key="13">
    <source>
        <dbReference type="EMBL" id="TWI51695.1"/>
    </source>
</evidence>
<gene>
    <name evidence="12" type="ORF">GO485_23340</name>
    <name evidence="13" type="ORF">IP92_00683</name>
</gene>
<keyword evidence="5 9" id="KW-0812">Transmembrane</keyword>
<evidence type="ECO:0000256" key="2">
    <source>
        <dbReference type="ARBA" id="ARBA00009810"/>
    </source>
</evidence>
<dbReference type="Pfam" id="PF25183">
    <property type="entry name" value="OMP_b-brl_4"/>
    <property type="match status" value="2"/>
</dbReference>
<dbReference type="SUPFAM" id="SSF49452">
    <property type="entry name" value="Starch-binding domain-like"/>
    <property type="match status" value="1"/>
</dbReference>
<evidence type="ECO:0000256" key="10">
    <source>
        <dbReference type="SAM" id="SignalP"/>
    </source>
</evidence>
<evidence type="ECO:0000313" key="12">
    <source>
        <dbReference type="EMBL" id="QGZ41700.1"/>
    </source>
</evidence>
<proteinExistence type="inferred from homology"/>
<evidence type="ECO:0000313" key="15">
    <source>
        <dbReference type="Proteomes" id="UP000437862"/>
    </source>
</evidence>
<dbReference type="EMBL" id="CP046904">
    <property type="protein sequence ID" value="QGZ41700.1"/>
    <property type="molecule type" value="Genomic_DNA"/>
</dbReference>
<dbReference type="GO" id="GO:0044718">
    <property type="term" value="P:siderophore transmembrane transport"/>
    <property type="evidence" value="ECO:0007669"/>
    <property type="project" value="TreeGrafter"/>
</dbReference>
<evidence type="ECO:0000256" key="6">
    <source>
        <dbReference type="ARBA" id="ARBA00023136"/>
    </source>
</evidence>
<evidence type="ECO:0000259" key="11">
    <source>
        <dbReference type="Pfam" id="PF25183"/>
    </source>
</evidence>
<feature type="chain" id="PRO_5044618205" evidence="10">
    <location>
        <begin position="33"/>
        <end position="957"/>
    </location>
</feature>
<keyword evidence="4 9" id="KW-1134">Transmembrane beta strand</keyword>
<reference evidence="12 15" key="3">
    <citation type="submission" date="2019-12" db="EMBL/GenBank/DDBJ databases">
        <title>Draft Genome Sequences of Six Type Strains of the Genus Massilia.</title>
        <authorList>
            <person name="Miess H."/>
            <person name="Frediansyah A."/>
            <person name="Goeker M."/>
            <person name="Gross H."/>
        </authorList>
    </citation>
    <scope>NUCLEOTIDE SEQUENCE [LARGE SCALE GENOMIC DNA]</scope>
    <source>
        <strain evidence="12 15">DSM 26639</strain>
    </source>
</reference>
<dbReference type="RefSeq" id="WP_145873086.1">
    <property type="nucleotide sequence ID" value="NZ_CP046904.1"/>
</dbReference>
<organism evidence="13 14">
    <name type="scientific">Pseudoduganella flava</name>
    <dbReference type="NCBI Taxonomy" id="871742"/>
    <lineage>
        <taxon>Bacteria</taxon>
        <taxon>Pseudomonadati</taxon>
        <taxon>Pseudomonadota</taxon>
        <taxon>Betaproteobacteria</taxon>
        <taxon>Burkholderiales</taxon>
        <taxon>Oxalobacteraceae</taxon>
        <taxon>Telluria group</taxon>
        <taxon>Pseudoduganella</taxon>
    </lineage>
</organism>
<protein>
    <submittedName>
        <fullName evidence="13">Outer membrane receptor protein involved in Fe transport</fullName>
    </submittedName>
</protein>
<feature type="domain" description="TonB-dependent transporter Oar-like beta-barrel" evidence="11">
    <location>
        <begin position="250"/>
        <end position="324"/>
    </location>
</feature>
<dbReference type="InterPro" id="IPR039426">
    <property type="entry name" value="TonB-dep_rcpt-like"/>
</dbReference>
<dbReference type="Pfam" id="PF13620">
    <property type="entry name" value="CarboxypepD_reg"/>
    <property type="match status" value="1"/>
</dbReference>
<comment type="similarity">
    <text evidence="2 9">Belongs to the TonB-dependent receptor family.</text>
</comment>
<evidence type="ECO:0000256" key="1">
    <source>
        <dbReference type="ARBA" id="ARBA00004571"/>
    </source>
</evidence>
<keyword evidence="10" id="KW-0732">Signal</keyword>
<dbReference type="GO" id="GO:0030246">
    <property type="term" value="F:carbohydrate binding"/>
    <property type="evidence" value="ECO:0007669"/>
    <property type="project" value="InterPro"/>
</dbReference>
<dbReference type="InterPro" id="IPR037066">
    <property type="entry name" value="Plug_dom_sf"/>
</dbReference>
<accession>A0A562Q4K7</accession>
<dbReference type="InterPro" id="IPR013784">
    <property type="entry name" value="Carb-bd-like_fold"/>
</dbReference>
<dbReference type="SUPFAM" id="SSF56935">
    <property type="entry name" value="Porins"/>
    <property type="match status" value="1"/>
</dbReference>
<keyword evidence="15" id="KW-1185">Reference proteome</keyword>
<feature type="domain" description="TonB-dependent transporter Oar-like beta-barrel" evidence="11">
    <location>
        <begin position="330"/>
        <end position="672"/>
    </location>
</feature>
<keyword evidence="7 13" id="KW-0675">Receptor</keyword>
<dbReference type="PANTHER" id="PTHR30069">
    <property type="entry name" value="TONB-DEPENDENT OUTER MEMBRANE RECEPTOR"/>
    <property type="match status" value="1"/>
</dbReference>
<keyword evidence="8 9" id="KW-0998">Cell outer membrane</keyword>
<evidence type="ECO:0000256" key="4">
    <source>
        <dbReference type="ARBA" id="ARBA00022452"/>
    </source>
</evidence>
<comment type="subcellular location">
    <subcellularLocation>
        <location evidence="1 9">Cell outer membrane</location>
        <topology evidence="1 9">Multi-pass membrane protein</topology>
    </subcellularLocation>
</comment>
<name>A0A562Q4K7_9BURK</name>
<feature type="signal peptide" evidence="10">
    <location>
        <begin position="1"/>
        <end position="32"/>
    </location>
</feature>
<dbReference type="InterPro" id="IPR036942">
    <property type="entry name" value="Beta-barrel_TonB_sf"/>
</dbReference>
<dbReference type="OrthoDB" id="9764669at2"/>
<reference evidence="13 14" key="1">
    <citation type="journal article" date="2015" name="Stand. Genomic Sci.">
        <title>Genomic Encyclopedia of Bacterial and Archaeal Type Strains, Phase III: the genomes of soil and plant-associated and newly described type strains.</title>
        <authorList>
            <person name="Whitman W.B."/>
            <person name="Woyke T."/>
            <person name="Klenk H.P."/>
            <person name="Zhou Y."/>
            <person name="Lilburn T.G."/>
            <person name="Beck B.J."/>
            <person name="De Vos P."/>
            <person name="Vandamme P."/>
            <person name="Eisen J.A."/>
            <person name="Garrity G."/>
            <person name="Hugenholtz P."/>
            <person name="Kyrpides N.C."/>
        </authorList>
    </citation>
    <scope>NUCLEOTIDE SEQUENCE [LARGE SCALE GENOMIC DNA]</scope>
    <source>
        <strain evidence="13 14">CGMCC 1.10685</strain>
    </source>
</reference>